<name>A0AAW0PL86_9GOBI</name>
<evidence type="ECO:0000256" key="1">
    <source>
        <dbReference type="SAM" id="MobiDB-lite"/>
    </source>
</evidence>
<comment type="caution">
    <text evidence="3">The sequence shown here is derived from an EMBL/GenBank/DDBJ whole genome shotgun (WGS) entry which is preliminary data.</text>
</comment>
<feature type="region of interest" description="Disordered" evidence="1">
    <location>
        <begin position="253"/>
        <end position="287"/>
    </location>
</feature>
<feature type="compositionally biased region" description="Polar residues" evidence="1">
    <location>
        <begin position="257"/>
        <end position="276"/>
    </location>
</feature>
<feature type="region of interest" description="Disordered" evidence="1">
    <location>
        <begin position="316"/>
        <end position="339"/>
    </location>
</feature>
<dbReference type="Gene3D" id="1.10.10.60">
    <property type="entry name" value="Homeodomain-like"/>
    <property type="match status" value="1"/>
</dbReference>
<evidence type="ECO:0000313" key="4">
    <source>
        <dbReference type="Proteomes" id="UP001460270"/>
    </source>
</evidence>
<gene>
    <name evidence="3" type="ORF">WMY93_008617</name>
</gene>
<dbReference type="Proteomes" id="UP001460270">
    <property type="component" value="Unassembled WGS sequence"/>
</dbReference>
<dbReference type="InterPro" id="IPR044822">
    <property type="entry name" value="Myb_DNA-bind_4"/>
</dbReference>
<evidence type="ECO:0000259" key="2">
    <source>
        <dbReference type="Pfam" id="PF13837"/>
    </source>
</evidence>
<sequence length="339" mass="38183">MASAVKPNHYWSDDETAFMLAQLKDQDILRFLDGRKRRNGEVFRRVAVELSSAGFIRTAEQVRVRWKHIKRMYYASKRKDGTSSVWSPHQEILDELLGRGGDYSMSQMMDNNNGIDVGFETPAIQPQSESPSPSPSGTPPESDALSRNPSNRTAGRLCLPCCCLFSPPRVLPPRDTSTPHISVQLPTSRRRQGTISMDAFFNRMEVMHRENAARQEAYMERLERRYQENREALMAIAHSHQQMVVLMSQFLRPPSAPQQQSTASPEGRSQSPSPQREASADSVKCEGRAPFMRSFPLNLDTSSSLPRTVNVKDEPFLAPCSEENSTDPSLSPDIVRTKV</sequence>
<keyword evidence="4" id="KW-1185">Reference proteome</keyword>
<accession>A0AAW0PL86</accession>
<organism evidence="3 4">
    <name type="scientific">Mugilogobius chulae</name>
    <name type="common">yellowstripe goby</name>
    <dbReference type="NCBI Taxonomy" id="88201"/>
    <lineage>
        <taxon>Eukaryota</taxon>
        <taxon>Metazoa</taxon>
        <taxon>Chordata</taxon>
        <taxon>Craniata</taxon>
        <taxon>Vertebrata</taxon>
        <taxon>Euteleostomi</taxon>
        <taxon>Actinopterygii</taxon>
        <taxon>Neopterygii</taxon>
        <taxon>Teleostei</taxon>
        <taxon>Neoteleostei</taxon>
        <taxon>Acanthomorphata</taxon>
        <taxon>Gobiaria</taxon>
        <taxon>Gobiiformes</taxon>
        <taxon>Gobioidei</taxon>
        <taxon>Gobiidae</taxon>
        <taxon>Gobionellinae</taxon>
        <taxon>Mugilogobius</taxon>
    </lineage>
</organism>
<proteinExistence type="predicted"/>
<evidence type="ECO:0000313" key="3">
    <source>
        <dbReference type="EMBL" id="KAK7926307.1"/>
    </source>
</evidence>
<dbReference type="Pfam" id="PF13837">
    <property type="entry name" value="Myb_DNA-bind_4"/>
    <property type="match status" value="1"/>
</dbReference>
<dbReference type="AlphaFoldDB" id="A0AAW0PL86"/>
<dbReference type="EMBL" id="JBBPFD010000005">
    <property type="protein sequence ID" value="KAK7926307.1"/>
    <property type="molecule type" value="Genomic_DNA"/>
</dbReference>
<reference evidence="4" key="1">
    <citation type="submission" date="2024-04" db="EMBL/GenBank/DDBJ databases">
        <title>Salinicola lusitanus LLJ914,a marine bacterium isolated from the Okinawa Trough.</title>
        <authorList>
            <person name="Li J."/>
        </authorList>
    </citation>
    <scope>NUCLEOTIDE SEQUENCE [LARGE SCALE GENOMIC DNA]</scope>
</reference>
<protein>
    <recommendedName>
        <fullName evidence="2">Myb/SANT-like DNA-binding domain-containing protein</fullName>
    </recommendedName>
</protein>
<feature type="domain" description="Myb/SANT-like DNA-binding" evidence="2">
    <location>
        <begin position="9"/>
        <end position="95"/>
    </location>
</feature>
<feature type="region of interest" description="Disordered" evidence="1">
    <location>
        <begin position="110"/>
        <end position="150"/>
    </location>
</feature>